<dbReference type="AlphaFoldDB" id="A0A8S1EK63"/>
<sequence length="304" mass="34646">MKRIQEIRDHLKCLEDFENHLEQCDEWNAVAQDIIQKLTLLRRDCDRSLTPPHSASSSGASIYSAPDNSFNATDTVYEEAADAYDRQIYSRCVRIVETANRESPVEMCLISLAHHSYAEMVNAADASSDDAVKFATWWAEFLDSVEAGRAHHEKIELLDYEAIALERLFRIRQRQGKCVDENVEKLLEVVIRSFEMVSLINRPYHLMAIQRLLRLANILEGVEIDNGGCEHDTNNKTANFFAESTRMAKSALESGLEAIVADRRKFVAENSGADFRCDECVRQILDLEMIADENFPEIDIVVRL</sequence>
<reference evidence="1 2" key="1">
    <citation type="submission" date="2020-04" db="EMBL/GenBank/DDBJ databases">
        <authorList>
            <person name="Laetsch R D."/>
            <person name="Stevens L."/>
            <person name="Kumar S."/>
            <person name="Blaxter L. M."/>
        </authorList>
    </citation>
    <scope>NUCLEOTIDE SEQUENCE [LARGE SCALE GENOMIC DNA]</scope>
</reference>
<accession>A0A8S1EK63</accession>
<protein>
    <submittedName>
        <fullName evidence="1">Uncharacterized protein</fullName>
    </submittedName>
</protein>
<name>A0A8S1EK63_9PELO</name>
<keyword evidence="2" id="KW-1185">Reference proteome</keyword>
<evidence type="ECO:0000313" key="2">
    <source>
        <dbReference type="Proteomes" id="UP000494206"/>
    </source>
</evidence>
<gene>
    <name evidence="1" type="ORF">CBOVIS_LOCUS4198</name>
</gene>
<comment type="caution">
    <text evidence="1">The sequence shown here is derived from an EMBL/GenBank/DDBJ whole genome shotgun (WGS) entry which is preliminary data.</text>
</comment>
<dbReference type="EMBL" id="CADEPM010000003">
    <property type="protein sequence ID" value="CAB3401451.1"/>
    <property type="molecule type" value="Genomic_DNA"/>
</dbReference>
<evidence type="ECO:0000313" key="1">
    <source>
        <dbReference type="EMBL" id="CAB3401451.1"/>
    </source>
</evidence>
<proteinExistence type="predicted"/>
<dbReference type="Proteomes" id="UP000494206">
    <property type="component" value="Unassembled WGS sequence"/>
</dbReference>
<dbReference type="OrthoDB" id="5781186at2759"/>
<organism evidence="1 2">
    <name type="scientific">Caenorhabditis bovis</name>
    <dbReference type="NCBI Taxonomy" id="2654633"/>
    <lineage>
        <taxon>Eukaryota</taxon>
        <taxon>Metazoa</taxon>
        <taxon>Ecdysozoa</taxon>
        <taxon>Nematoda</taxon>
        <taxon>Chromadorea</taxon>
        <taxon>Rhabditida</taxon>
        <taxon>Rhabditina</taxon>
        <taxon>Rhabditomorpha</taxon>
        <taxon>Rhabditoidea</taxon>
        <taxon>Rhabditidae</taxon>
        <taxon>Peloderinae</taxon>
        <taxon>Caenorhabditis</taxon>
    </lineage>
</organism>